<keyword evidence="1" id="KW-1133">Transmembrane helix</keyword>
<protein>
    <submittedName>
        <fullName evidence="2">Uncharacterized protein</fullName>
    </submittedName>
</protein>
<evidence type="ECO:0000256" key="1">
    <source>
        <dbReference type="SAM" id="Phobius"/>
    </source>
</evidence>
<evidence type="ECO:0000313" key="2">
    <source>
        <dbReference type="EMBL" id="TCT10410.1"/>
    </source>
</evidence>
<reference evidence="2 3" key="1">
    <citation type="submission" date="2019-03" db="EMBL/GenBank/DDBJ databases">
        <title>Genomic Encyclopedia of Type Strains, Phase IV (KMG-IV): sequencing the most valuable type-strain genomes for metagenomic binning, comparative biology and taxonomic classification.</title>
        <authorList>
            <person name="Goeker M."/>
        </authorList>
    </citation>
    <scope>NUCLEOTIDE SEQUENCE [LARGE SCALE GENOMIC DNA]</scope>
    <source>
        <strain evidence="2 3">DSM 24591</strain>
    </source>
</reference>
<name>A0A4R3MAA9_9BURK</name>
<evidence type="ECO:0000313" key="3">
    <source>
        <dbReference type="Proteomes" id="UP000295525"/>
    </source>
</evidence>
<dbReference type="Proteomes" id="UP000295525">
    <property type="component" value="Unassembled WGS sequence"/>
</dbReference>
<keyword evidence="1" id="KW-0472">Membrane</keyword>
<dbReference type="EMBL" id="SMAJ01000002">
    <property type="protein sequence ID" value="TCT10410.1"/>
    <property type="molecule type" value="Genomic_DNA"/>
</dbReference>
<gene>
    <name evidence="2" type="ORF">EDC26_102367</name>
</gene>
<feature type="transmembrane region" description="Helical" evidence="1">
    <location>
        <begin position="21"/>
        <end position="41"/>
    </location>
</feature>
<keyword evidence="3" id="KW-1185">Reference proteome</keyword>
<organism evidence="2 3">
    <name type="scientific">Paralcaligenes ureilyticus</name>
    <dbReference type="NCBI Taxonomy" id="627131"/>
    <lineage>
        <taxon>Bacteria</taxon>
        <taxon>Pseudomonadati</taxon>
        <taxon>Pseudomonadota</taxon>
        <taxon>Betaproteobacteria</taxon>
        <taxon>Burkholderiales</taxon>
        <taxon>Alcaligenaceae</taxon>
        <taxon>Paralcaligenes</taxon>
    </lineage>
</organism>
<sequence length="56" mass="6015">MATRLENEVFLGRFGSHKGCLYKNVAVAGVAAALVAAISQISDRATRTFANPFIFL</sequence>
<comment type="caution">
    <text evidence="2">The sequence shown here is derived from an EMBL/GenBank/DDBJ whole genome shotgun (WGS) entry which is preliminary data.</text>
</comment>
<keyword evidence="1" id="KW-0812">Transmembrane</keyword>
<proteinExistence type="predicted"/>
<dbReference type="AlphaFoldDB" id="A0A4R3MAA9"/>
<accession>A0A4R3MAA9</accession>